<sequence length="90" mass="9305">MKAPSGFVPGGAFASPPAPSVPTASQVNGELTGLRGAWWTARANTAAWRGSPVRIRRGPATVTGERTPRVRPGSQELSPPDTSNQGADPE</sequence>
<dbReference type="EMBL" id="BNED01000005">
    <property type="protein sequence ID" value="GHI80858.1"/>
    <property type="molecule type" value="Genomic_DNA"/>
</dbReference>
<evidence type="ECO:0000313" key="2">
    <source>
        <dbReference type="EMBL" id="GHI80858.1"/>
    </source>
</evidence>
<name>A0ABQ3TKE5_9ACTN</name>
<reference evidence="3" key="1">
    <citation type="submission" date="2023-07" db="EMBL/GenBank/DDBJ databases">
        <title>Whole genome shotgun sequence of Streptomyces spororaveus NBRC 15456.</title>
        <authorList>
            <person name="Komaki H."/>
            <person name="Tamura T."/>
        </authorList>
    </citation>
    <scope>NUCLEOTIDE SEQUENCE [LARGE SCALE GENOMIC DNA]</scope>
    <source>
        <strain evidence="3">NBRC 15456</strain>
    </source>
</reference>
<dbReference type="Proteomes" id="UP000608522">
    <property type="component" value="Unassembled WGS sequence"/>
</dbReference>
<gene>
    <name evidence="2" type="ORF">Sspor_64190</name>
</gene>
<feature type="region of interest" description="Disordered" evidence="1">
    <location>
        <begin position="47"/>
        <end position="90"/>
    </location>
</feature>
<protein>
    <submittedName>
        <fullName evidence="2">Uncharacterized protein</fullName>
    </submittedName>
</protein>
<evidence type="ECO:0000313" key="3">
    <source>
        <dbReference type="Proteomes" id="UP000608522"/>
    </source>
</evidence>
<feature type="compositionally biased region" description="Polar residues" evidence="1">
    <location>
        <begin position="75"/>
        <end position="90"/>
    </location>
</feature>
<proteinExistence type="predicted"/>
<evidence type="ECO:0000256" key="1">
    <source>
        <dbReference type="SAM" id="MobiDB-lite"/>
    </source>
</evidence>
<comment type="caution">
    <text evidence="2">The sequence shown here is derived from an EMBL/GenBank/DDBJ whole genome shotgun (WGS) entry which is preliminary data.</text>
</comment>
<feature type="compositionally biased region" description="Low complexity" evidence="1">
    <location>
        <begin position="1"/>
        <end position="15"/>
    </location>
</feature>
<feature type="region of interest" description="Disordered" evidence="1">
    <location>
        <begin position="1"/>
        <end position="27"/>
    </location>
</feature>
<accession>A0ABQ3TKE5</accession>
<organism evidence="2 3">
    <name type="scientific">Streptomyces spororaveus</name>
    <dbReference type="NCBI Taxonomy" id="284039"/>
    <lineage>
        <taxon>Bacteria</taxon>
        <taxon>Bacillati</taxon>
        <taxon>Actinomycetota</taxon>
        <taxon>Actinomycetes</taxon>
        <taxon>Kitasatosporales</taxon>
        <taxon>Streptomycetaceae</taxon>
        <taxon>Streptomyces</taxon>
    </lineage>
</organism>
<keyword evidence="3" id="KW-1185">Reference proteome</keyword>